<gene>
    <name evidence="1" type="ORF">QBC32DRAFT_269794</name>
</gene>
<comment type="caution">
    <text evidence="1">The sequence shown here is derived from an EMBL/GenBank/DDBJ whole genome shotgun (WGS) entry which is preliminary data.</text>
</comment>
<accession>A0AAN6NN74</accession>
<organism evidence="1 2">
    <name type="scientific">Pseudoneurospora amorphoporcata</name>
    <dbReference type="NCBI Taxonomy" id="241081"/>
    <lineage>
        <taxon>Eukaryota</taxon>
        <taxon>Fungi</taxon>
        <taxon>Dikarya</taxon>
        <taxon>Ascomycota</taxon>
        <taxon>Pezizomycotina</taxon>
        <taxon>Sordariomycetes</taxon>
        <taxon>Sordariomycetidae</taxon>
        <taxon>Sordariales</taxon>
        <taxon>Sordariaceae</taxon>
        <taxon>Pseudoneurospora</taxon>
    </lineage>
</organism>
<evidence type="ECO:0000313" key="1">
    <source>
        <dbReference type="EMBL" id="KAK3947981.1"/>
    </source>
</evidence>
<evidence type="ECO:0000313" key="2">
    <source>
        <dbReference type="Proteomes" id="UP001303222"/>
    </source>
</evidence>
<dbReference type="EMBL" id="MU859294">
    <property type="protein sequence ID" value="KAK3947981.1"/>
    <property type="molecule type" value="Genomic_DNA"/>
</dbReference>
<protein>
    <submittedName>
        <fullName evidence="1">Uncharacterized protein</fullName>
    </submittedName>
</protein>
<dbReference type="AlphaFoldDB" id="A0AAN6NN74"/>
<proteinExistence type="predicted"/>
<reference evidence="1" key="2">
    <citation type="submission" date="2023-06" db="EMBL/GenBank/DDBJ databases">
        <authorList>
            <consortium name="Lawrence Berkeley National Laboratory"/>
            <person name="Mondo S.J."/>
            <person name="Hensen N."/>
            <person name="Bonometti L."/>
            <person name="Westerberg I."/>
            <person name="Brannstrom I.O."/>
            <person name="Guillou S."/>
            <person name="Cros-Aarteil S."/>
            <person name="Calhoun S."/>
            <person name="Haridas S."/>
            <person name="Kuo A."/>
            <person name="Pangilinan J."/>
            <person name="Riley R."/>
            <person name="Labutti K."/>
            <person name="Andreopoulos B."/>
            <person name="Lipzen A."/>
            <person name="Chen C."/>
            <person name="Yanf M."/>
            <person name="Daum C."/>
            <person name="Ng V."/>
            <person name="Clum A."/>
            <person name="Steindorff A."/>
            <person name="Ohm R."/>
            <person name="Martin F."/>
            <person name="Silar P."/>
            <person name="Natvig D."/>
            <person name="Lalanne C."/>
            <person name="Gautier V."/>
            <person name="Ament-Velasquez S.L."/>
            <person name="Kruys A."/>
            <person name="Hutchinson M.I."/>
            <person name="Powell A.J."/>
            <person name="Barry K."/>
            <person name="Miller A.N."/>
            <person name="Grigoriev I.V."/>
            <person name="Debuchy R."/>
            <person name="Gladieux P."/>
            <person name="Thoren M.H."/>
            <person name="Johannesson H."/>
        </authorList>
    </citation>
    <scope>NUCLEOTIDE SEQUENCE</scope>
    <source>
        <strain evidence="1">CBS 626.80</strain>
    </source>
</reference>
<reference evidence="1" key="1">
    <citation type="journal article" date="2023" name="Mol. Phylogenet. Evol.">
        <title>Genome-scale phylogeny and comparative genomics of the fungal order Sordariales.</title>
        <authorList>
            <person name="Hensen N."/>
            <person name="Bonometti L."/>
            <person name="Westerberg I."/>
            <person name="Brannstrom I.O."/>
            <person name="Guillou S."/>
            <person name="Cros-Aarteil S."/>
            <person name="Calhoun S."/>
            <person name="Haridas S."/>
            <person name="Kuo A."/>
            <person name="Mondo S."/>
            <person name="Pangilinan J."/>
            <person name="Riley R."/>
            <person name="LaButti K."/>
            <person name="Andreopoulos B."/>
            <person name="Lipzen A."/>
            <person name="Chen C."/>
            <person name="Yan M."/>
            <person name="Daum C."/>
            <person name="Ng V."/>
            <person name="Clum A."/>
            <person name="Steindorff A."/>
            <person name="Ohm R.A."/>
            <person name="Martin F."/>
            <person name="Silar P."/>
            <person name="Natvig D.O."/>
            <person name="Lalanne C."/>
            <person name="Gautier V."/>
            <person name="Ament-Velasquez S.L."/>
            <person name="Kruys A."/>
            <person name="Hutchinson M.I."/>
            <person name="Powell A.J."/>
            <person name="Barry K."/>
            <person name="Miller A.N."/>
            <person name="Grigoriev I.V."/>
            <person name="Debuchy R."/>
            <person name="Gladieux P."/>
            <person name="Hiltunen Thoren M."/>
            <person name="Johannesson H."/>
        </authorList>
    </citation>
    <scope>NUCLEOTIDE SEQUENCE</scope>
    <source>
        <strain evidence="1">CBS 626.80</strain>
    </source>
</reference>
<name>A0AAN6NN74_9PEZI</name>
<dbReference type="Proteomes" id="UP001303222">
    <property type="component" value="Unassembled WGS sequence"/>
</dbReference>
<sequence>MDWTDHGRGADWCGWTGERSSSSRVQWTIRVGFGDPAFPTILSVVPVEYSQQPCKCYTLQE</sequence>
<keyword evidence="2" id="KW-1185">Reference proteome</keyword>